<proteinExistence type="predicted"/>
<dbReference type="Proteomes" id="UP000746612">
    <property type="component" value="Unassembled WGS sequence"/>
</dbReference>
<dbReference type="EMBL" id="CAJPIJ010000159">
    <property type="protein sequence ID" value="CAG1997026.1"/>
    <property type="molecule type" value="Genomic_DNA"/>
</dbReference>
<reference evidence="2" key="2">
    <citation type="submission" date="2021-03" db="EMBL/GenBank/DDBJ databases">
        <authorList>
            <person name="Alouane T."/>
            <person name="Langin T."/>
            <person name="Bonhomme L."/>
        </authorList>
    </citation>
    <scope>NUCLEOTIDE SEQUENCE</scope>
    <source>
        <strain evidence="2">MDC_Fg202</strain>
    </source>
</reference>
<feature type="region of interest" description="Disordered" evidence="1">
    <location>
        <begin position="21"/>
        <end position="89"/>
    </location>
</feature>
<accession>A0A4E9EI13</accession>
<dbReference type="EMBL" id="CAAKMV010000163">
    <property type="protein sequence ID" value="VIO62389.1"/>
    <property type="molecule type" value="Genomic_DNA"/>
</dbReference>
<gene>
    <name evidence="3" type="ORF">FUG_LOCUS477328</name>
    <name evidence="2" type="ORF">MDCFG202_LOCUS409508</name>
</gene>
<dbReference type="AlphaFoldDB" id="A0A4E9EI13"/>
<evidence type="ECO:0000313" key="2">
    <source>
        <dbReference type="EMBL" id="CAG1997026.1"/>
    </source>
</evidence>
<reference evidence="3" key="1">
    <citation type="submission" date="2019-04" db="EMBL/GenBank/DDBJ databases">
        <authorList>
            <person name="Melise S."/>
            <person name="Noan J."/>
            <person name="Okalmin O."/>
        </authorList>
    </citation>
    <scope>NUCLEOTIDE SEQUENCE</scope>
    <source>
        <strain evidence="3">FN9</strain>
    </source>
</reference>
<evidence type="ECO:0000313" key="3">
    <source>
        <dbReference type="EMBL" id="VIO62389.1"/>
    </source>
</evidence>
<protein>
    <submittedName>
        <fullName evidence="3">Uncharacterized protein</fullName>
    </submittedName>
</protein>
<organism evidence="3">
    <name type="scientific">Gibberella zeae</name>
    <name type="common">Wheat head blight fungus</name>
    <name type="synonym">Fusarium graminearum</name>
    <dbReference type="NCBI Taxonomy" id="5518"/>
    <lineage>
        <taxon>Eukaryota</taxon>
        <taxon>Fungi</taxon>
        <taxon>Dikarya</taxon>
        <taxon>Ascomycota</taxon>
        <taxon>Pezizomycotina</taxon>
        <taxon>Sordariomycetes</taxon>
        <taxon>Hypocreomycetidae</taxon>
        <taxon>Hypocreales</taxon>
        <taxon>Nectriaceae</taxon>
        <taxon>Fusarium</taxon>
    </lineage>
</organism>
<name>A0A4E9EI13_GIBZA</name>
<sequence length="89" mass="9371">MPSCGICATAVSIASEHVPKVLRGGGNSQRPVKRIGGADDQSQTARRPNGLEHPTLPVRPELPGLPTGSLSPQRRAKLERRLSVVPATS</sequence>
<evidence type="ECO:0000256" key="1">
    <source>
        <dbReference type="SAM" id="MobiDB-lite"/>
    </source>
</evidence>